<reference evidence="7 8" key="1">
    <citation type="submission" date="2023-10" db="EMBL/GenBank/DDBJ databases">
        <title>Chromosome-scale genome assembly provides insights into flower coloration mechanisms of Canna indica.</title>
        <authorList>
            <person name="Li C."/>
        </authorList>
    </citation>
    <scope>NUCLEOTIDE SEQUENCE [LARGE SCALE GENOMIC DNA]</scope>
    <source>
        <tissue evidence="7">Flower</tissue>
    </source>
</reference>
<evidence type="ECO:0000256" key="6">
    <source>
        <dbReference type="SAM" id="Phobius"/>
    </source>
</evidence>
<evidence type="ECO:0000313" key="8">
    <source>
        <dbReference type="Proteomes" id="UP001327560"/>
    </source>
</evidence>
<dbReference type="PANTHER" id="PTHR31113">
    <property type="entry name" value="UPF0496 PROTEIN 3-RELATED"/>
    <property type="match status" value="1"/>
</dbReference>
<feature type="transmembrane region" description="Helical" evidence="6">
    <location>
        <begin position="257"/>
        <end position="278"/>
    </location>
</feature>
<dbReference type="AlphaFoldDB" id="A0AAQ3KTV0"/>
<keyword evidence="3 6" id="KW-0812">Transmembrane</keyword>
<accession>A0AAQ3KTV0</accession>
<name>A0AAQ3KTV0_9LILI</name>
<protein>
    <submittedName>
        <fullName evidence="7">UPF0496 protein 2</fullName>
    </submittedName>
</protein>
<evidence type="ECO:0000256" key="4">
    <source>
        <dbReference type="ARBA" id="ARBA00022989"/>
    </source>
</evidence>
<keyword evidence="5 6" id="KW-0472">Membrane</keyword>
<keyword evidence="4 6" id="KW-1133">Transmembrane helix</keyword>
<gene>
    <name evidence="7" type="ORF">Cni_G22187</name>
</gene>
<comment type="similarity">
    <text evidence="2">Belongs to the UPF0496 family.</text>
</comment>
<dbReference type="EMBL" id="CP136896">
    <property type="protein sequence ID" value="WOL13417.1"/>
    <property type="molecule type" value="Genomic_DNA"/>
</dbReference>
<sequence length="399" mass="44035">MWGKLMPSSSSDSKLLAAGDQEFPMARRNSSHSPSPLNVNEEYNKTLRTKSFLDMCSKVRLQRRRSISSVAAAADNDDLVNSQDDYDDDDTKHPELLLEPSQEFLTAASAAINDGDVGIRVHALLLEYFDFTSQAFTACTKLLSSINGARTRHRTFRNLLIELSSSSCFDGCNRAEFDQLASLIELDNPLCPQNLATFYSLQSKYGLLLQHLTRAHRRTLRRMRLIKVTKKATGVITITTCTIAMVAAVVISVHTVVGIGVVAAAAPLVVASGPLAAARWMKAAPRARYLERVAAPVDAAAKGVYIVGRDFDTMSRLLQRVHDEVEHEQCVARMVVGEWERQLAREVGIGAAAVEEHLQELEEHVCLCLITINRSRRMVAEEMVRGCGGASAVGRKWHD</sequence>
<evidence type="ECO:0000256" key="2">
    <source>
        <dbReference type="ARBA" id="ARBA00009074"/>
    </source>
</evidence>
<evidence type="ECO:0000256" key="3">
    <source>
        <dbReference type="ARBA" id="ARBA00022692"/>
    </source>
</evidence>
<dbReference type="Pfam" id="PF05055">
    <property type="entry name" value="DUF677"/>
    <property type="match status" value="1"/>
</dbReference>
<dbReference type="PANTHER" id="PTHR31113:SF20">
    <property type="entry name" value="UPF0496 PROTEIN 2-RELATED"/>
    <property type="match status" value="1"/>
</dbReference>
<evidence type="ECO:0000313" key="7">
    <source>
        <dbReference type="EMBL" id="WOL13417.1"/>
    </source>
</evidence>
<evidence type="ECO:0000256" key="5">
    <source>
        <dbReference type="ARBA" id="ARBA00023136"/>
    </source>
</evidence>
<proteinExistence type="inferred from homology"/>
<dbReference type="GO" id="GO:0016020">
    <property type="term" value="C:membrane"/>
    <property type="evidence" value="ECO:0007669"/>
    <property type="project" value="UniProtKB-SubCell"/>
</dbReference>
<organism evidence="7 8">
    <name type="scientific">Canna indica</name>
    <name type="common">Indian-shot</name>
    <dbReference type="NCBI Taxonomy" id="4628"/>
    <lineage>
        <taxon>Eukaryota</taxon>
        <taxon>Viridiplantae</taxon>
        <taxon>Streptophyta</taxon>
        <taxon>Embryophyta</taxon>
        <taxon>Tracheophyta</taxon>
        <taxon>Spermatophyta</taxon>
        <taxon>Magnoliopsida</taxon>
        <taxon>Liliopsida</taxon>
        <taxon>Zingiberales</taxon>
        <taxon>Cannaceae</taxon>
        <taxon>Canna</taxon>
    </lineage>
</organism>
<evidence type="ECO:0000256" key="1">
    <source>
        <dbReference type="ARBA" id="ARBA00004370"/>
    </source>
</evidence>
<comment type="subcellular location">
    <subcellularLocation>
        <location evidence="1">Membrane</location>
    </subcellularLocation>
</comment>
<dbReference type="Proteomes" id="UP001327560">
    <property type="component" value="Chromosome 7"/>
</dbReference>
<dbReference type="InterPro" id="IPR007749">
    <property type="entry name" value="DUF677"/>
</dbReference>
<feature type="transmembrane region" description="Helical" evidence="6">
    <location>
        <begin position="232"/>
        <end position="251"/>
    </location>
</feature>
<keyword evidence="8" id="KW-1185">Reference proteome</keyword>